<protein>
    <submittedName>
        <fullName evidence="7">WD domain G-beta repeat uncharacterized protein</fullName>
    </submittedName>
</protein>
<dbReference type="OrthoDB" id="414967at2"/>
<name>A0A2T0N9U6_9ACTN</name>
<feature type="region of interest" description="Disordered" evidence="4">
    <location>
        <begin position="680"/>
        <end position="706"/>
    </location>
</feature>
<feature type="repeat" description="WD" evidence="3">
    <location>
        <begin position="1320"/>
        <end position="1354"/>
    </location>
</feature>
<feature type="repeat" description="WD" evidence="3">
    <location>
        <begin position="1277"/>
        <end position="1318"/>
    </location>
</feature>
<dbReference type="SUPFAM" id="SSF52540">
    <property type="entry name" value="P-loop containing nucleoside triphosphate hydrolases"/>
    <property type="match status" value="1"/>
</dbReference>
<keyword evidence="5" id="KW-0812">Transmembrane</keyword>
<keyword evidence="5" id="KW-1133">Transmembrane helix</keyword>
<dbReference type="InterPro" id="IPR049052">
    <property type="entry name" value="nSTAND1"/>
</dbReference>
<dbReference type="PROSITE" id="PS50294">
    <property type="entry name" value="WD_REPEATS_REGION"/>
    <property type="match status" value="2"/>
</dbReference>
<dbReference type="InterPro" id="IPR015943">
    <property type="entry name" value="WD40/YVTN_repeat-like_dom_sf"/>
</dbReference>
<comment type="caution">
    <text evidence="7">The sequence shown here is derived from an EMBL/GenBank/DDBJ whole genome shotgun (WGS) entry which is preliminary data.</text>
</comment>
<feature type="domain" description="Novel STAND NTPase 1" evidence="6">
    <location>
        <begin position="548"/>
        <end position="981"/>
    </location>
</feature>
<evidence type="ECO:0000313" key="7">
    <source>
        <dbReference type="EMBL" id="PRX69523.1"/>
    </source>
</evidence>
<dbReference type="InterPro" id="IPR019775">
    <property type="entry name" value="WD40_repeat_CS"/>
</dbReference>
<dbReference type="InterPro" id="IPR011047">
    <property type="entry name" value="Quinoprotein_ADH-like_sf"/>
</dbReference>
<gene>
    <name evidence="7" type="ORF">B0I32_102581</name>
</gene>
<proteinExistence type="predicted"/>
<evidence type="ECO:0000256" key="3">
    <source>
        <dbReference type="PROSITE-ProRule" id="PRU00221"/>
    </source>
</evidence>
<evidence type="ECO:0000256" key="4">
    <source>
        <dbReference type="SAM" id="MobiDB-lite"/>
    </source>
</evidence>
<evidence type="ECO:0000256" key="2">
    <source>
        <dbReference type="ARBA" id="ARBA00022737"/>
    </source>
</evidence>
<feature type="repeat" description="WD" evidence="3">
    <location>
        <begin position="1234"/>
        <end position="1275"/>
    </location>
</feature>
<dbReference type="EMBL" id="PVNG01000002">
    <property type="protein sequence ID" value="PRX69523.1"/>
    <property type="molecule type" value="Genomic_DNA"/>
</dbReference>
<evidence type="ECO:0000256" key="1">
    <source>
        <dbReference type="ARBA" id="ARBA00022574"/>
    </source>
</evidence>
<keyword evidence="1 3" id="KW-0853">WD repeat</keyword>
<evidence type="ECO:0000313" key="8">
    <source>
        <dbReference type="Proteomes" id="UP000238312"/>
    </source>
</evidence>
<keyword evidence="5" id="KW-0472">Membrane</keyword>
<feature type="region of interest" description="Disordered" evidence="4">
    <location>
        <begin position="319"/>
        <end position="365"/>
    </location>
</feature>
<dbReference type="Gene3D" id="2.130.10.10">
    <property type="entry name" value="YVTN repeat-like/Quinoprotein amine dehydrogenase"/>
    <property type="match status" value="2"/>
</dbReference>
<feature type="compositionally biased region" description="Gly residues" evidence="4">
    <location>
        <begin position="319"/>
        <end position="360"/>
    </location>
</feature>
<keyword evidence="8" id="KW-1185">Reference proteome</keyword>
<dbReference type="RefSeq" id="WP_106235823.1">
    <property type="nucleotide sequence ID" value="NZ_PVNG01000002.1"/>
</dbReference>
<evidence type="ECO:0000256" key="5">
    <source>
        <dbReference type="SAM" id="Phobius"/>
    </source>
</evidence>
<evidence type="ECO:0000259" key="6">
    <source>
        <dbReference type="Pfam" id="PF20703"/>
    </source>
</evidence>
<dbReference type="PANTHER" id="PTHR44019:SF8">
    <property type="entry name" value="POC1 CENTRIOLAR PROTEIN HOMOLOG"/>
    <property type="match status" value="1"/>
</dbReference>
<keyword evidence="2" id="KW-0677">Repeat</keyword>
<sequence length="1393" mass="146672">MRTATGNPFPARGTMSMEEQVRDADILDAQITGPTVELPAVAGLTALVRQYLEQPSCGQVAFLHGEHGTGKTHTIRYALGGETGALRLYAKAQDGDFRALYQRLMSQVGRDRLRELSRGFQAVLAGEEAGLRRPPDPGRAELLFTELLVEPGAVLEAQADELGRVTDDGQEFQRALTSLLEPAMEEAAFAWLAGRDITPTDAARLGVSGPMTDPNQCRHGLQLLTALCARVGRPVIIVVDQCERLVLGPPSNLGVLHSLVERVPQEGGMLLLSGSGSVWAALPDDLRQRFGANHLETGVLSPGQALALLRAYLERAHVPGGGRSGGSSGPSGRPGGPGVGPGGPGVGPGGPGVGPGGPEGEVGPFTEEGLRALLRLSGGNVRAFLQLAWRAFRLATAGGERGTIDRRFADRVLGTGAAMRQAADRAVEGWLLDERAGYRRDWRDGDVTADYAVLSASGPRLLVQIVDAVFTAREAADLAGLMERVRARGWPARIVLVVAGYAAPEALPLLERAAHEVVVVRGERDLHRLRGSVRPLVPDAGEVFDGLPYPGAEPFSERDAKVFFGREEAVRELAGLLSEAREPVVVTGPTGVGASSLVRAGLLPALAENGPRGTRWHGLVLVPGTAPLNELAASLSGLVDGLDTATVLAALRERPASARSIAAQAITALQNAAFPGDTLPGTALPNAGLPGNRPPGDTLPSTASPTAPLPGEGLVLVVDGFEEVLAGTGAGDPDTAAFVAALHAVAGGPHNVLVVVVVSAPFAERCAAFPELAGPAYTLGPMGRGELRRAITGPAEVAGLALEEGLVDAVLDDLRTPRGAPEPGALPLLARAMHTTWCHRDGDRLTLRGYAETGGIRRAVVDAAESAYLALDAPRQAVARTVLRRLAAISRDGRILPRRAALDSLRAEHADAAGDLDAVLRALAAARVVVVDADAVRMAHGCLAEDWPRLRDWFEEDLSGQILYDQLLDDAAAWMDSRRNPEFLYRGTRLATVLRARGRWEESGELPLDDRARLFLEAGDRARRRRRKVRGTALLALLVTVLVAGLNVASLTTAERRWRIVRDDEVSQGLAEQSALVSDPALSALLAALAWRVSPTPEARSGLLRVLGWPARRSSYRLGDPALALAFGREGDIVAAEAAKDGIRLSGVRVRRKPARIGGAGSVVAFSPDGRTLVVGGGAGVRVVDRRSLDVRDRIPTRAKPSSLSLSPDGRTLALAVAGGVQLVDLGTKEVTMRLNDNEPVLASAFSPDGRTLATGNAAGVVRLWNVRGGDQPSAALLGHVNPVTSLTFSPDGRTLATGGADATVRLWDLASNRPISVSPTGERRTVTALAFAVDARTLAGADDGGRVRLWNVEPPADLAGGACALARRDLTPVEWAKYVPAEVERRKACPAR</sequence>
<dbReference type="Pfam" id="PF20703">
    <property type="entry name" value="nSTAND1"/>
    <property type="match status" value="1"/>
</dbReference>
<dbReference type="SUPFAM" id="SSF50998">
    <property type="entry name" value="Quinoprotein alcohol dehydrogenase-like"/>
    <property type="match status" value="1"/>
</dbReference>
<accession>A0A2T0N9U6</accession>
<organism evidence="7 8">
    <name type="scientific">Nonomuraea fuscirosea</name>
    <dbReference type="NCBI Taxonomy" id="1291556"/>
    <lineage>
        <taxon>Bacteria</taxon>
        <taxon>Bacillati</taxon>
        <taxon>Actinomycetota</taxon>
        <taxon>Actinomycetes</taxon>
        <taxon>Streptosporangiales</taxon>
        <taxon>Streptosporangiaceae</taxon>
        <taxon>Nonomuraea</taxon>
    </lineage>
</organism>
<dbReference type="InterPro" id="IPR027417">
    <property type="entry name" value="P-loop_NTPase"/>
</dbReference>
<dbReference type="Proteomes" id="UP000238312">
    <property type="component" value="Unassembled WGS sequence"/>
</dbReference>
<reference evidence="7 8" key="1">
    <citation type="submission" date="2018-03" db="EMBL/GenBank/DDBJ databases">
        <title>Genomic Encyclopedia of Type Strains, Phase III (KMG-III): the genomes of soil and plant-associated and newly described type strains.</title>
        <authorList>
            <person name="Whitman W."/>
        </authorList>
    </citation>
    <scope>NUCLEOTIDE SEQUENCE [LARGE SCALE GENOMIC DNA]</scope>
    <source>
        <strain evidence="7 8">CGMCC 4.7104</strain>
    </source>
</reference>
<dbReference type="InterPro" id="IPR050505">
    <property type="entry name" value="WDR55/POC1"/>
</dbReference>
<dbReference type="InterPro" id="IPR001680">
    <property type="entry name" value="WD40_rpt"/>
</dbReference>
<dbReference type="PANTHER" id="PTHR44019">
    <property type="entry name" value="WD REPEAT-CONTAINING PROTEIN 55"/>
    <property type="match status" value="1"/>
</dbReference>
<dbReference type="PROSITE" id="PS00678">
    <property type="entry name" value="WD_REPEATS_1"/>
    <property type="match status" value="1"/>
</dbReference>
<dbReference type="Pfam" id="PF00400">
    <property type="entry name" value="WD40"/>
    <property type="match status" value="2"/>
</dbReference>
<feature type="transmembrane region" description="Helical" evidence="5">
    <location>
        <begin position="1033"/>
        <end position="1052"/>
    </location>
</feature>
<dbReference type="PROSITE" id="PS50082">
    <property type="entry name" value="WD_REPEATS_2"/>
    <property type="match status" value="3"/>
</dbReference>
<dbReference type="SMART" id="SM00320">
    <property type="entry name" value="WD40"/>
    <property type="match status" value="4"/>
</dbReference>